<dbReference type="STRING" id="3880.A0A072UT85"/>
<evidence type="ECO:0000259" key="1">
    <source>
        <dbReference type="PROSITE" id="PS50181"/>
    </source>
</evidence>
<evidence type="ECO:0000313" key="4">
    <source>
        <dbReference type="EnsemblPlants" id="KEH32832"/>
    </source>
</evidence>
<dbReference type="PROSITE" id="PS50181">
    <property type="entry name" value="FBOX"/>
    <property type="match status" value="1"/>
</dbReference>
<sequence length="318" mass="36011">MARRIITEKSRRMEAGFDEFPEGCISAILSRTTPVDVCRLSLVSKTFLYAADSDAVWNHFLPLDSRLINSIISHSPSLANAPTKKALYLALSDSPIIIDHGRKSFKLDRKSGKICYMLAARSLTIHCGDGDSDDDSDDELLIDKEWIHMNDSRFPEVVKLCLVFSLEIRGIINTFSLSQNTWYAAYLVFKMIDDYGFENEPMDLSIDVVGGHSSTKSVCLDPNASLNKERTCSRNHSYKRRTVCKCPGPRWRPFPNVIGLQRPTMRSDGWLEIEMGELFNSRLEGEEVQMSVVEKLESGNKKGNFFLEGIEVRPKEEN</sequence>
<feature type="domain" description="F-box" evidence="1">
    <location>
        <begin position="14"/>
        <end position="60"/>
    </location>
</feature>
<dbReference type="Pfam" id="PF00646">
    <property type="entry name" value="F-box"/>
    <property type="match status" value="1"/>
</dbReference>
<keyword evidence="5" id="KW-1185">Reference proteome</keyword>
<dbReference type="InterPro" id="IPR025886">
    <property type="entry name" value="PP2-like"/>
</dbReference>
<reference evidence="2 5" key="2">
    <citation type="journal article" date="2014" name="BMC Genomics">
        <title>An improved genome release (version Mt4.0) for the model legume Medicago truncatula.</title>
        <authorList>
            <person name="Tang H."/>
            <person name="Krishnakumar V."/>
            <person name="Bidwell S."/>
            <person name="Rosen B."/>
            <person name="Chan A."/>
            <person name="Zhou S."/>
            <person name="Gentzbittel L."/>
            <person name="Childs K.L."/>
            <person name="Yandell M."/>
            <person name="Gundlach H."/>
            <person name="Mayer K.F."/>
            <person name="Schwartz D.C."/>
            <person name="Town C.D."/>
        </authorList>
    </citation>
    <scope>GENOME REANNOTATION</scope>
    <source>
        <strain evidence="2">A17</strain>
        <strain evidence="4 5">cv. Jemalong A17</strain>
    </source>
</reference>
<evidence type="ECO:0000313" key="6">
    <source>
        <dbReference type="Proteomes" id="UP000265566"/>
    </source>
</evidence>
<dbReference type="CDD" id="cd22162">
    <property type="entry name" value="F-box_AtSKIP3-like"/>
    <property type="match status" value="1"/>
</dbReference>
<name>A0A072UT85_MEDTR</name>
<organism evidence="2 5">
    <name type="scientific">Medicago truncatula</name>
    <name type="common">Barrel medic</name>
    <name type="synonym">Medicago tribuloides</name>
    <dbReference type="NCBI Taxonomy" id="3880"/>
    <lineage>
        <taxon>Eukaryota</taxon>
        <taxon>Viridiplantae</taxon>
        <taxon>Streptophyta</taxon>
        <taxon>Embryophyta</taxon>
        <taxon>Tracheophyta</taxon>
        <taxon>Spermatophyta</taxon>
        <taxon>Magnoliopsida</taxon>
        <taxon>eudicotyledons</taxon>
        <taxon>Gunneridae</taxon>
        <taxon>Pentapetalae</taxon>
        <taxon>rosids</taxon>
        <taxon>fabids</taxon>
        <taxon>Fabales</taxon>
        <taxon>Fabaceae</taxon>
        <taxon>Papilionoideae</taxon>
        <taxon>50 kb inversion clade</taxon>
        <taxon>NPAAA clade</taxon>
        <taxon>Hologalegina</taxon>
        <taxon>IRL clade</taxon>
        <taxon>Trifolieae</taxon>
        <taxon>Medicago</taxon>
    </lineage>
</organism>
<protein>
    <submittedName>
        <fullName evidence="2">Phloem protein 2-B5</fullName>
    </submittedName>
    <submittedName>
        <fullName evidence="3">Putative phloem protein</fullName>
    </submittedName>
</protein>
<dbReference type="Gramene" id="rna13117">
    <property type="protein sequence ID" value="RHN65292.1"/>
    <property type="gene ID" value="gene13117"/>
</dbReference>
<dbReference type="PANTHER" id="PTHR32278">
    <property type="entry name" value="F-BOX DOMAIN-CONTAINING PROTEIN"/>
    <property type="match status" value="1"/>
</dbReference>
<dbReference type="InterPro" id="IPR001810">
    <property type="entry name" value="F-box_dom"/>
</dbReference>
<dbReference type="EMBL" id="PSQE01000003">
    <property type="protein sequence ID" value="RHN65292.1"/>
    <property type="molecule type" value="Genomic_DNA"/>
</dbReference>
<dbReference type="PANTHER" id="PTHR32278:SF131">
    <property type="entry name" value="F-BOX PROTEIN PP2-A13"/>
    <property type="match status" value="1"/>
</dbReference>
<reference evidence="4" key="3">
    <citation type="submission" date="2015-04" db="UniProtKB">
        <authorList>
            <consortium name="EnsemblPlants"/>
        </authorList>
    </citation>
    <scope>IDENTIFICATION</scope>
    <source>
        <strain evidence="4">cv. Jemalong A17</strain>
    </source>
</reference>
<proteinExistence type="predicted"/>
<accession>A0A072UT85</accession>
<dbReference type="OrthoDB" id="1918565at2759"/>
<dbReference type="EnsemblPlants" id="KEH32832">
    <property type="protein sequence ID" value="KEH32832"/>
    <property type="gene ID" value="MTR_3g006850"/>
</dbReference>
<reference evidence="6" key="4">
    <citation type="journal article" date="2018" name="Nat. Plants">
        <title>Whole-genome landscape of Medicago truncatula symbiotic genes.</title>
        <authorList>
            <person name="Pecrix Y."/>
            <person name="Staton S.E."/>
            <person name="Sallet E."/>
            <person name="Lelandais-Briere C."/>
            <person name="Moreau S."/>
            <person name="Carrere S."/>
            <person name="Blein T."/>
            <person name="Jardinaud M.F."/>
            <person name="Latrasse D."/>
            <person name="Zouine M."/>
            <person name="Zahm M."/>
            <person name="Kreplak J."/>
            <person name="Mayjonade B."/>
            <person name="Satge C."/>
            <person name="Perez M."/>
            <person name="Cauet S."/>
            <person name="Marande W."/>
            <person name="Chantry-Darmon C."/>
            <person name="Lopez-Roques C."/>
            <person name="Bouchez O."/>
            <person name="Berard A."/>
            <person name="Debelle F."/>
            <person name="Munos S."/>
            <person name="Bendahmane A."/>
            <person name="Berges H."/>
            <person name="Niebel A."/>
            <person name="Buitink J."/>
            <person name="Frugier F."/>
            <person name="Benhamed M."/>
            <person name="Crespi M."/>
            <person name="Gouzy J."/>
            <person name="Gamas P."/>
        </authorList>
    </citation>
    <scope>NUCLEOTIDE SEQUENCE [LARGE SCALE GENOMIC DNA]</scope>
    <source>
        <strain evidence="6">cv. Jemalong A17</strain>
    </source>
</reference>
<dbReference type="SUPFAM" id="SSF81383">
    <property type="entry name" value="F-box domain"/>
    <property type="match status" value="1"/>
</dbReference>
<reference evidence="2 5" key="1">
    <citation type="journal article" date="2011" name="Nature">
        <title>The Medicago genome provides insight into the evolution of rhizobial symbioses.</title>
        <authorList>
            <person name="Young N.D."/>
            <person name="Debelle F."/>
            <person name="Oldroyd G.E."/>
            <person name="Geurts R."/>
            <person name="Cannon S.B."/>
            <person name="Udvardi M.K."/>
            <person name="Benedito V.A."/>
            <person name="Mayer K.F."/>
            <person name="Gouzy J."/>
            <person name="Schoof H."/>
            <person name="Van de Peer Y."/>
            <person name="Proost S."/>
            <person name="Cook D.R."/>
            <person name="Meyers B.C."/>
            <person name="Spannagl M."/>
            <person name="Cheung F."/>
            <person name="De Mita S."/>
            <person name="Krishnakumar V."/>
            <person name="Gundlach H."/>
            <person name="Zhou S."/>
            <person name="Mudge J."/>
            <person name="Bharti A.K."/>
            <person name="Murray J.D."/>
            <person name="Naoumkina M.A."/>
            <person name="Rosen B."/>
            <person name="Silverstein K.A."/>
            <person name="Tang H."/>
            <person name="Rombauts S."/>
            <person name="Zhao P.X."/>
            <person name="Zhou P."/>
            <person name="Barbe V."/>
            <person name="Bardou P."/>
            <person name="Bechner M."/>
            <person name="Bellec A."/>
            <person name="Berger A."/>
            <person name="Berges H."/>
            <person name="Bidwell S."/>
            <person name="Bisseling T."/>
            <person name="Choisne N."/>
            <person name="Couloux A."/>
            <person name="Denny R."/>
            <person name="Deshpande S."/>
            <person name="Dai X."/>
            <person name="Doyle J.J."/>
            <person name="Dudez A.M."/>
            <person name="Farmer A.D."/>
            <person name="Fouteau S."/>
            <person name="Franken C."/>
            <person name="Gibelin C."/>
            <person name="Gish J."/>
            <person name="Goldstein S."/>
            <person name="Gonzalez A.J."/>
            <person name="Green P.J."/>
            <person name="Hallab A."/>
            <person name="Hartog M."/>
            <person name="Hua A."/>
            <person name="Humphray S.J."/>
            <person name="Jeong D.H."/>
            <person name="Jing Y."/>
            <person name="Jocker A."/>
            <person name="Kenton S.M."/>
            <person name="Kim D.J."/>
            <person name="Klee K."/>
            <person name="Lai H."/>
            <person name="Lang C."/>
            <person name="Lin S."/>
            <person name="Macmil S.L."/>
            <person name="Magdelenat G."/>
            <person name="Matthews L."/>
            <person name="McCorrison J."/>
            <person name="Monaghan E.L."/>
            <person name="Mun J.H."/>
            <person name="Najar F.Z."/>
            <person name="Nicholson C."/>
            <person name="Noirot C."/>
            <person name="O'Bleness M."/>
            <person name="Paule C.R."/>
            <person name="Poulain J."/>
            <person name="Prion F."/>
            <person name="Qin B."/>
            <person name="Qu C."/>
            <person name="Retzel E.F."/>
            <person name="Riddle C."/>
            <person name="Sallet E."/>
            <person name="Samain S."/>
            <person name="Samson N."/>
            <person name="Sanders I."/>
            <person name="Saurat O."/>
            <person name="Scarpelli C."/>
            <person name="Schiex T."/>
            <person name="Segurens B."/>
            <person name="Severin A.J."/>
            <person name="Sherrier D.J."/>
            <person name="Shi R."/>
            <person name="Sims S."/>
            <person name="Singer S.R."/>
            <person name="Sinharoy S."/>
            <person name="Sterck L."/>
            <person name="Viollet A."/>
            <person name="Wang B.B."/>
            <person name="Wang K."/>
            <person name="Wang M."/>
            <person name="Wang X."/>
            <person name="Warfsmann J."/>
            <person name="Weissenbach J."/>
            <person name="White D.D."/>
            <person name="White J.D."/>
            <person name="Wiley G.B."/>
            <person name="Wincker P."/>
            <person name="Xing Y."/>
            <person name="Yang L."/>
            <person name="Yao Z."/>
            <person name="Ying F."/>
            <person name="Zhai J."/>
            <person name="Zhou L."/>
            <person name="Zuber A."/>
            <person name="Denarie J."/>
            <person name="Dixon R.A."/>
            <person name="May G.D."/>
            <person name="Schwartz D.C."/>
            <person name="Rogers J."/>
            <person name="Quetier F."/>
            <person name="Town C.D."/>
            <person name="Roe B.A."/>
        </authorList>
    </citation>
    <scope>NUCLEOTIDE SEQUENCE [LARGE SCALE GENOMIC DNA]</scope>
    <source>
        <strain evidence="2">A17</strain>
        <strain evidence="4 5">cv. Jemalong A17</strain>
    </source>
</reference>
<evidence type="ECO:0000313" key="3">
    <source>
        <dbReference type="EMBL" id="RHN65292.1"/>
    </source>
</evidence>
<evidence type="ECO:0000313" key="5">
    <source>
        <dbReference type="Proteomes" id="UP000002051"/>
    </source>
</evidence>
<dbReference type="HOGENOM" id="CLU_050973_0_0_1"/>
<dbReference type="Proteomes" id="UP000265566">
    <property type="component" value="Chromosome 3"/>
</dbReference>
<dbReference type="Pfam" id="PF14299">
    <property type="entry name" value="PP2"/>
    <property type="match status" value="1"/>
</dbReference>
<dbReference type="SMART" id="SM00256">
    <property type="entry name" value="FBOX"/>
    <property type="match status" value="1"/>
</dbReference>
<dbReference type="InterPro" id="IPR036047">
    <property type="entry name" value="F-box-like_dom_sf"/>
</dbReference>
<gene>
    <name evidence="2" type="ordered locus">MTR_3g006850</name>
    <name evidence="3" type="ORF">MtrunA17_Chr3g0078331</name>
</gene>
<reference evidence="3" key="5">
    <citation type="journal article" date="2018" name="Nat. Plants">
        <title>Whole-genome landscape of Medicago truncatula symbiotic genes.</title>
        <authorList>
            <person name="Pecrix Y."/>
            <person name="Gamas P."/>
            <person name="Carrere S."/>
        </authorList>
    </citation>
    <scope>NUCLEOTIDE SEQUENCE</scope>
    <source>
        <tissue evidence="3">Leaves</tissue>
    </source>
</reference>
<dbReference type="EMBL" id="CM001219">
    <property type="protein sequence ID" value="KEH32832.1"/>
    <property type="molecule type" value="Genomic_DNA"/>
</dbReference>
<evidence type="ECO:0000313" key="2">
    <source>
        <dbReference type="EMBL" id="KEH32832.1"/>
    </source>
</evidence>
<dbReference type="Proteomes" id="UP000002051">
    <property type="component" value="Chromosome 3"/>
</dbReference>
<dbReference type="AlphaFoldDB" id="A0A072UT85"/>